<keyword evidence="3" id="KW-1185">Reference proteome</keyword>
<feature type="compositionally biased region" description="Basic and acidic residues" evidence="1">
    <location>
        <begin position="105"/>
        <end position="115"/>
    </location>
</feature>
<feature type="region of interest" description="Disordered" evidence="1">
    <location>
        <begin position="1"/>
        <end position="212"/>
    </location>
</feature>
<feature type="compositionally biased region" description="Basic and acidic residues" evidence="1">
    <location>
        <begin position="146"/>
        <end position="157"/>
    </location>
</feature>
<feature type="compositionally biased region" description="Low complexity" evidence="1">
    <location>
        <begin position="117"/>
        <end position="129"/>
    </location>
</feature>
<evidence type="ECO:0000256" key="1">
    <source>
        <dbReference type="SAM" id="MobiDB-lite"/>
    </source>
</evidence>
<dbReference type="EMBL" id="DF237152">
    <property type="protein sequence ID" value="GAQ84725.1"/>
    <property type="molecule type" value="Genomic_DNA"/>
</dbReference>
<feature type="compositionally biased region" description="Basic and acidic residues" evidence="1">
    <location>
        <begin position="256"/>
        <end position="273"/>
    </location>
</feature>
<feature type="region of interest" description="Disordered" evidence="1">
    <location>
        <begin position="380"/>
        <end position="402"/>
    </location>
</feature>
<reference evidence="2 3" key="1">
    <citation type="journal article" date="2014" name="Nat. Commun.">
        <title>Klebsormidium flaccidum genome reveals primary factors for plant terrestrial adaptation.</title>
        <authorList>
            <person name="Hori K."/>
            <person name="Maruyama F."/>
            <person name="Fujisawa T."/>
            <person name="Togashi T."/>
            <person name="Yamamoto N."/>
            <person name="Seo M."/>
            <person name="Sato S."/>
            <person name="Yamada T."/>
            <person name="Mori H."/>
            <person name="Tajima N."/>
            <person name="Moriyama T."/>
            <person name="Ikeuchi M."/>
            <person name="Watanabe M."/>
            <person name="Wada H."/>
            <person name="Kobayashi K."/>
            <person name="Saito M."/>
            <person name="Masuda T."/>
            <person name="Sasaki-Sekimoto Y."/>
            <person name="Mashiguchi K."/>
            <person name="Awai K."/>
            <person name="Shimojima M."/>
            <person name="Masuda S."/>
            <person name="Iwai M."/>
            <person name="Nobusawa T."/>
            <person name="Narise T."/>
            <person name="Kondo S."/>
            <person name="Saito H."/>
            <person name="Sato R."/>
            <person name="Murakawa M."/>
            <person name="Ihara Y."/>
            <person name="Oshima-Yamada Y."/>
            <person name="Ohtaka K."/>
            <person name="Satoh M."/>
            <person name="Sonobe K."/>
            <person name="Ishii M."/>
            <person name="Ohtani R."/>
            <person name="Kanamori-Sato M."/>
            <person name="Honoki R."/>
            <person name="Miyazaki D."/>
            <person name="Mochizuki H."/>
            <person name="Umetsu J."/>
            <person name="Higashi K."/>
            <person name="Shibata D."/>
            <person name="Kamiya Y."/>
            <person name="Sato N."/>
            <person name="Nakamura Y."/>
            <person name="Tabata S."/>
            <person name="Ida S."/>
            <person name="Kurokawa K."/>
            <person name="Ohta H."/>
        </authorList>
    </citation>
    <scope>NUCLEOTIDE SEQUENCE [LARGE SCALE GENOMIC DNA]</scope>
    <source>
        <strain evidence="2 3">NIES-2285</strain>
    </source>
</reference>
<protein>
    <submittedName>
        <fullName evidence="2">Uncharacterized protein</fullName>
    </submittedName>
</protein>
<organism evidence="2 3">
    <name type="scientific">Klebsormidium nitens</name>
    <name type="common">Green alga</name>
    <name type="synonym">Ulothrix nitens</name>
    <dbReference type="NCBI Taxonomy" id="105231"/>
    <lineage>
        <taxon>Eukaryota</taxon>
        <taxon>Viridiplantae</taxon>
        <taxon>Streptophyta</taxon>
        <taxon>Klebsormidiophyceae</taxon>
        <taxon>Klebsormidiales</taxon>
        <taxon>Klebsormidiaceae</taxon>
        <taxon>Klebsormidium</taxon>
    </lineage>
</organism>
<evidence type="ECO:0000313" key="3">
    <source>
        <dbReference type="Proteomes" id="UP000054558"/>
    </source>
</evidence>
<sequence length="402" mass="43779">MFTITEPEKVSSQQEEGVAAAQEGVPSAANKPTTQGAGTENPKEASGVKQSIKEQEPGLFGDLFGDEIQEDDSGDEGFEKGLAEIKKPLELEGGHFSKAQKKKPRTEPESRKESDSESGSESDTSGGSRSSRDSEIEALQNQNQGLKERLEASERKVSSQSKRIGHLQEAAAAQEKEKQKKGPSLALQAEKEKSKVLAADKERQKGTIAGQDKRLKSLSRDLRGAEEQVRVFGQERDAARAAEGVQAEKSAGLGEEFSKERAGKGLSTRERSELELRKRKGGIDELFISGVQKLLGTRHKGIEGLRKERKREREEEVSNSGAEEAVQGPGIKVGEEVLRGDKPVEVKEPGIYRLEVRGKETVKEPGPEAKRVRFRVPVEAPEPSNIGGKFGRPGLKKAPDKV</sequence>
<feature type="compositionally biased region" description="Acidic residues" evidence="1">
    <location>
        <begin position="64"/>
        <end position="76"/>
    </location>
</feature>
<feature type="compositionally biased region" description="Basic and acidic residues" evidence="1">
    <location>
        <begin position="77"/>
        <end position="95"/>
    </location>
</feature>
<gene>
    <name evidence="2" type="ORF">KFL_002030080</name>
</gene>
<dbReference type="AlphaFoldDB" id="A0A1Y1I1E3"/>
<proteinExistence type="predicted"/>
<evidence type="ECO:0000313" key="2">
    <source>
        <dbReference type="EMBL" id="GAQ84725.1"/>
    </source>
</evidence>
<name>A0A1Y1I1E3_KLENI</name>
<feature type="compositionally biased region" description="Basic and acidic residues" evidence="1">
    <location>
        <begin position="189"/>
        <end position="212"/>
    </location>
</feature>
<dbReference type="Proteomes" id="UP000054558">
    <property type="component" value="Unassembled WGS sequence"/>
</dbReference>
<feature type="compositionally biased region" description="Basic and acidic residues" evidence="1">
    <location>
        <begin position="304"/>
        <end position="316"/>
    </location>
</feature>
<feature type="region of interest" description="Disordered" evidence="1">
    <location>
        <begin position="241"/>
        <end position="273"/>
    </location>
</feature>
<feature type="region of interest" description="Disordered" evidence="1">
    <location>
        <begin position="304"/>
        <end position="337"/>
    </location>
</feature>
<accession>A0A1Y1I1E3</accession>